<evidence type="ECO:0000313" key="2">
    <source>
        <dbReference type="Proteomes" id="UP001595887"/>
    </source>
</evidence>
<reference evidence="2" key="1">
    <citation type="journal article" date="2019" name="Int. J. Syst. Evol. Microbiol.">
        <title>The Global Catalogue of Microorganisms (GCM) 10K type strain sequencing project: providing services to taxonomists for standard genome sequencing and annotation.</title>
        <authorList>
            <consortium name="The Broad Institute Genomics Platform"/>
            <consortium name="The Broad Institute Genome Sequencing Center for Infectious Disease"/>
            <person name="Wu L."/>
            <person name="Ma J."/>
        </authorList>
    </citation>
    <scope>NUCLEOTIDE SEQUENCE [LARGE SCALE GENOMIC DNA]</scope>
    <source>
        <strain evidence="2">CECT 8531</strain>
    </source>
</reference>
<sequence>MALESDGPVDLIDPFEKLGRRMVRDWSPSHVSAALPGQRSKFSRKVHSGAWETLFELSRYAREGVLPLYPYGRVEASERISPSLVWLIYPLYSTSKQSSRGRGLVELVDGAMIEAVADITSFKRVYEADHPPLPRMGRPQKYPDYFFAAMAFWQANPGMVKTGVVIEHIKTHEPMLDDAVPKSSRYRLVDGARVAAREVG</sequence>
<dbReference type="Proteomes" id="UP001595887">
    <property type="component" value="Unassembled WGS sequence"/>
</dbReference>
<comment type="caution">
    <text evidence="1">The sequence shown here is derived from an EMBL/GenBank/DDBJ whole genome shotgun (WGS) entry which is preliminary data.</text>
</comment>
<keyword evidence="2" id="KW-1185">Reference proteome</keyword>
<protein>
    <submittedName>
        <fullName evidence="1">Uncharacterized protein</fullName>
    </submittedName>
</protein>
<evidence type="ECO:0000313" key="1">
    <source>
        <dbReference type="EMBL" id="MFC4291360.1"/>
    </source>
</evidence>
<name>A0ABV8RDQ1_9SPHN</name>
<organism evidence="1 2">
    <name type="scientific">Sphingorhabdus arenilitoris</name>
    <dbReference type="NCBI Taxonomy" id="1490041"/>
    <lineage>
        <taxon>Bacteria</taxon>
        <taxon>Pseudomonadati</taxon>
        <taxon>Pseudomonadota</taxon>
        <taxon>Alphaproteobacteria</taxon>
        <taxon>Sphingomonadales</taxon>
        <taxon>Sphingomonadaceae</taxon>
        <taxon>Sphingorhabdus</taxon>
    </lineage>
</organism>
<accession>A0ABV8RDQ1</accession>
<dbReference type="EMBL" id="JBHSDH010000011">
    <property type="protein sequence ID" value="MFC4291360.1"/>
    <property type="molecule type" value="Genomic_DNA"/>
</dbReference>
<dbReference type="RefSeq" id="WP_381421130.1">
    <property type="nucleotide sequence ID" value="NZ_JBHSDH010000011.1"/>
</dbReference>
<gene>
    <name evidence="1" type="ORF">ACFOWX_02910</name>
</gene>
<proteinExistence type="predicted"/>